<dbReference type="SUPFAM" id="SSF51971">
    <property type="entry name" value="Nucleotide-binding domain"/>
    <property type="match status" value="1"/>
</dbReference>
<keyword evidence="2" id="KW-1185">Reference proteome</keyword>
<dbReference type="STRING" id="1317121.ATO11_03900"/>
<evidence type="ECO:0000313" key="2">
    <source>
        <dbReference type="Proteomes" id="UP000036938"/>
    </source>
</evidence>
<dbReference type="Gene3D" id="3.50.50.60">
    <property type="entry name" value="FAD/NAD(P)-binding domain"/>
    <property type="match status" value="1"/>
</dbReference>
<sequence>MPCKGQRKTLPNFYALDYRASRVNFNLHQKRAHELADLVEREHGDKRKTLKVAICGGGIGGLTCFIALHALGFENTEIYEGGQRLLGLHLDCHHRHSHPSYNDWPEALRHLSTTDHPMMNWSAGSAHAIAEDMLADEVVAQITSEKKALIHCESPIRSIARVRRNEEDLWQISRDGDRDRRLADVVIYALGFGREQLLEGSRADSYWWDDNLENFQREIYRFKKHKLIVCGLGDGGLIDAIRIGFGPERSDMVGPGLIAAGREDGYHVPPRRPDFTDEEDLKSDWEAKVLAACRRARAPGDELLDDLAYILREAAADHPALKQRLTALKSQQHSLRGNGVLLVGDREFRGAEKMSMINVLLFGLLAARLDGVEENPDKRAKFAIGSYDEEAGVIRLEGDDGAPSEEIPLKTNLVFLRVGPKDDMNAIVEPLKNATRIKRPDDYNFQSIQDELDGTVRHKLMQGLGLLRDGDETLGAEAVEWDYRLTCIRRFAARHLDQGAQVSLQRCAENGFWVEIATPVSEGGDNRGEVAQKNRDALMALGGFDRRLFGAPVAYVDAEAGMPRFRANARTPRATGAGA</sequence>
<name>A0A0L1JS89_9RHOB</name>
<dbReference type="AlphaFoldDB" id="A0A0L1JS89"/>
<protein>
    <submittedName>
        <fullName evidence="1">Uncharacterized protein</fullName>
    </submittedName>
</protein>
<accession>A0A0L1JS89</accession>
<gene>
    <name evidence="1" type="ORF">ATO11_03900</name>
</gene>
<dbReference type="InterPro" id="IPR036188">
    <property type="entry name" value="FAD/NAD-bd_sf"/>
</dbReference>
<organism evidence="1 2">
    <name type="scientific">Pseudaestuariivita atlantica</name>
    <dbReference type="NCBI Taxonomy" id="1317121"/>
    <lineage>
        <taxon>Bacteria</taxon>
        <taxon>Pseudomonadati</taxon>
        <taxon>Pseudomonadota</taxon>
        <taxon>Alphaproteobacteria</taxon>
        <taxon>Rhodobacterales</taxon>
        <taxon>Paracoccaceae</taxon>
        <taxon>Pseudaestuariivita</taxon>
    </lineage>
</organism>
<proteinExistence type="predicted"/>
<reference evidence="1 2" key="1">
    <citation type="journal article" date="2015" name="Int. J. Syst. Evol. Microbiol.">
        <title>Aestuariivita atlantica sp. nov., isolated from deep sea sediment of the Atlantic Ocean.</title>
        <authorList>
            <person name="Li G."/>
            <person name="Lai Q."/>
            <person name="Du Y."/>
            <person name="Liu X."/>
            <person name="Sun F."/>
            <person name="Shao Z."/>
        </authorList>
    </citation>
    <scope>NUCLEOTIDE SEQUENCE [LARGE SCALE GENOMIC DNA]</scope>
    <source>
        <strain evidence="1 2">22II-S11-z3</strain>
    </source>
</reference>
<dbReference type="Proteomes" id="UP000036938">
    <property type="component" value="Unassembled WGS sequence"/>
</dbReference>
<dbReference type="EMBL" id="AQQZ01000002">
    <property type="protein sequence ID" value="KNG94562.1"/>
    <property type="molecule type" value="Genomic_DNA"/>
</dbReference>
<comment type="caution">
    <text evidence="1">The sequence shown here is derived from an EMBL/GenBank/DDBJ whole genome shotgun (WGS) entry which is preliminary data.</text>
</comment>
<evidence type="ECO:0000313" key="1">
    <source>
        <dbReference type="EMBL" id="KNG94562.1"/>
    </source>
</evidence>